<feature type="domain" description="Phosphomannose isomerase type I catalytic" evidence="5">
    <location>
        <begin position="6"/>
        <end position="108"/>
    </location>
</feature>
<name>A0ABT2PT28_9MOLU</name>
<evidence type="ECO:0000259" key="6">
    <source>
        <dbReference type="Pfam" id="PF21621"/>
    </source>
</evidence>
<dbReference type="InterPro" id="IPR014710">
    <property type="entry name" value="RmlC-like_jellyroll"/>
</dbReference>
<keyword evidence="2" id="KW-0862">Zinc</keyword>
<dbReference type="InterPro" id="IPR011051">
    <property type="entry name" value="RmlC_Cupin_sf"/>
</dbReference>
<evidence type="ECO:0000256" key="1">
    <source>
        <dbReference type="ARBA" id="ARBA00022723"/>
    </source>
</evidence>
<evidence type="ECO:0000256" key="4">
    <source>
        <dbReference type="ARBA" id="ARBA00030762"/>
    </source>
</evidence>
<evidence type="ECO:0000256" key="3">
    <source>
        <dbReference type="ARBA" id="ARBA00029741"/>
    </source>
</evidence>
<keyword evidence="8" id="KW-1185">Reference proteome</keyword>
<dbReference type="CDD" id="cd07010">
    <property type="entry name" value="cupin_PMI_type_I_N_bac"/>
    <property type="match status" value="1"/>
</dbReference>
<dbReference type="PANTHER" id="PTHR42742:SF3">
    <property type="entry name" value="FRUCTOKINASE"/>
    <property type="match status" value="1"/>
</dbReference>
<feature type="domain" description="Mannose-6-phosphate isomerase cupin" evidence="6">
    <location>
        <begin position="237"/>
        <end position="298"/>
    </location>
</feature>
<protein>
    <recommendedName>
        <fullName evidence="3">Phosphohexomutase</fullName>
    </recommendedName>
    <alternativeName>
        <fullName evidence="4">Phosphomannose isomerase</fullName>
    </alternativeName>
</protein>
<dbReference type="GO" id="GO:0016853">
    <property type="term" value="F:isomerase activity"/>
    <property type="evidence" value="ECO:0007669"/>
    <property type="project" value="UniProtKB-KW"/>
</dbReference>
<dbReference type="PIRSF" id="PIRSF036894">
    <property type="entry name" value="PMI_Firm_short"/>
    <property type="match status" value="1"/>
</dbReference>
<sequence>MKEVLFLSPEFKYRIWGGTRLKEFYNQTLPFENTGEAWAISAHKNGPSTVLNGPYKSMTLDHLYSRHRNLFGNVESNEFPLLIKIIDANDDLSVQVHPDDQMAKQYHSLGKTECWYILDASEDAYIIYGHKALSKADFLECVEHNKWDNLLNKVPVKKGDFFFIPAGMVHALGKGIVILETQQSSDITYRLYDYDRIDKDNQKRELHLDLGVEATKIPSPVVNTHVSEHKVGQNLVTHLIHSEFFSVEKYELQEPYLLENKQYRLITFLEGSGKIGEQTYKKGDSCIVTNDINNILISPSNFTLFISSYI</sequence>
<dbReference type="InterPro" id="IPR049071">
    <property type="entry name" value="MPI_cupin_dom"/>
</dbReference>
<dbReference type="InterPro" id="IPR014628">
    <property type="entry name" value="Man6P_isomerase_Firm_short"/>
</dbReference>
<comment type="caution">
    <text evidence="7">The sequence shown here is derived from an EMBL/GenBank/DDBJ whole genome shotgun (WGS) entry which is preliminary data.</text>
</comment>
<keyword evidence="1" id="KW-0479">Metal-binding</keyword>
<dbReference type="Pfam" id="PF21621">
    <property type="entry name" value="MPI_cupin_dom"/>
    <property type="match status" value="1"/>
</dbReference>
<proteinExistence type="predicted"/>
<dbReference type="Pfam" id="PF20511">
    <property type="entry name" value="PMI_typeI_cat"/>
    <property type="match status" value="1"/>
</dbReference>
<evidence type="ECO:0000313" key="7">
    <source>
        <dbReference type="EMBL" id="MCU0104106.1"/>
    </source>
</evidence>
<dbReference type="RefSeq" id="WP_262095317.1">
    <property type="nucleotide sequence ID" value="NZ_JAOEGN010000001.1"/>
</dbReference>
<keyword evidence="7" id="KW-0413">Isomerase</keyword>
<dbReference type="PANTHER" id="PTHR42742">
    <property type="entry name" value="TRANSCRIPTIONAL REPRESSOR MPRA"/>
    <property type="match status" value="1"/>
</dbReference>
<dbReference type="InterPro" id="IPR046457">
    <property type="entry name" value="PMI_typeI_cat"/>
</dbReference>
<dbReference type="InterPro" id="IPR051804">
    <property type="entry name" value="Carb_Metab_Reg_Kinase/Isom"/>
</dbReference>
<evidence type="ECO:0000259" key="5">
    <source>
        <dbReference type="Pfam" id="PF20511"/>
    </source>
</evidence>
<evidence type="ECO:0000256" key="2">
    <source>
        <dbReference type="ARBA" id="ARBA00022833"/>
    </source>
</evidence>
<dbReference type="Gene3D" id="2.60.120.10">
    <property type="entry name" value="Jelly Rolls"/>
    <property type="match status" value="2"/>
</dbReference>
<evidence type="ECO:0000313" key="8">
    <source>
        <dbReference type="Proteomes" id="UP001209076"/>
    </source>
</evidence>
<accession>A0ABT2PT28</accession>
<gene>
    <name evidence="7" type="ORF">N7603_00330</name>
</gene>
<dbReference type="SUPFAM" id="SSF51182">
    <property type="entry name" value="RmlC-like cupins"/>
    <property type="match status" value="1"/>
</dbReference>
<dbReference type="Proteomes" id="UP001209076">
    <property type="component" value="Unassembled WGS sequence"/>
</dbReference>
<dbReference type="EMBL" id="JAOEGN010000001">
    <property type="protein sequence ID" value="MCU0104106.1"/>
    <property type="molecule type" value="Genomic_DNA"/>
</dbReference>
<reference evidence="8" key="1">
    <citation type="submission" date="2023-07" db="EMBL/GenBank/DDBJ databases">
        <title>Novel Mycoplasma species identified in domestic and wild animals.</title>
        <authorList>
            <person name="Volokhov D.V."/>
            <person name="Furtak V.A."/>
            <person name="Zagorodnyaya T.A."/>
        </authorList>
    </citation>
    <scope>NUCLEOTIDE SEQUENCE [LARGE SCALE GENOMIC DNA]</scope>
    <source>
        <strain evidence="8">92-19</strain>
    </source>
</reference>
<organism evidence="7 8">
    <name type="scientific">Paracholeplasma vituli</name>
    <dbReference type="NCBI Taxonomy" id="69473"/>
    <lineage>
        <taxon>Bacteria</taxon>
        <taxon>Bacillati</taxon>
        <taxon>Mycoplasmatota</taxon>
        <taxon>Mollicutes</taxon>
        <taxon>Acholeplasmatales</taxon>
        <taxon>Acholeplasmataceae</taxon>
        <taxon>Paracholeplasma</taxon>
    </lineage>
</organism>